<dbReference type="AlphaFoldDB" id="A0A8J3YRY1"/>
<sequence length="276" mass="28970">MTHGMRQLLTQELAEEYSPPIGDLVRAAIDQGEHLRYRRRVGVVAGAVAAVVTLAVAFGLLLSVTDGTSSAPDRYAVQPAESAVQPSPSPSPLLAKDGLTFAVPAVSSGPTVVATWAASLELLDRLLPGTHSGQAWGEGEATPGSTFVQTYVDKGQGPGMIRLGVAAFSGSLDECGRGQRCYEVPGVGRVAIDELPENCVQSKVVSLFRDDGVYLQLNLGTCLAWDGTRNPEGRMVLTEQEAIDVVLDPRWGVRMPTDLVSIGAAKFGSAPKISGG</sequence>
<comment type="caution">
    <text evidence="2">The sequence shown here is derived from an EMBL/GenBank/DDBJ whole genome shotgun (WGS) entry which is preliminary data.</text>
</comment>
<evidence type="ECO:0000313" key="2">
    <source>
        <dbReference type="EMBL" id="GIJ49547.1"/>
    </source>
</evidence>
<dbReference type="RefSeq" id="WP_203903013.1">
    <property type="nucleotide sequence ID" value="NZ_BOPF01000028.1"/>
</dbReference>
<accession>A0A8J3YRY1</accession>
<keyword evidence="3" id="KW-1185">Reference proteome</keyword>
<evidence type="ECO:0000256" key="1">
    <source>
        <dbReference type="SAM" id="Phobius"/>
    </source>
</evidence>
<gene>
    <name evidence="2" type="ORF">Val02_64330</name>
</gene>
<keyword evidence="1" id="KW-0812">Transmembrane</keyword>
<dbReference type="EMBL" id="BOPF01000028">
    <property type="protein sequence ID" value="GIJ49547.1"/>
    <property type="molecule type" value="Genomic_DNA"/>
</dbReference>
<reference evidence="2" key="1">
    <citation type="submission" date="2021-01" db="EMBL/GenBank/DDBJ databases">
        <title>Whole genome shotgun sequence of Virgisporangium aliadipatigenens NBRC 105644.</title>
        <authorList>
            <person name="Komaki H."/>
            <person name="Tamura T."/>
        </authorList>
    </citation>
    <scope>NUCLEOTIDE SEQUENCE</scope>
    <source>
        <strain evidence="2">NBRC 105644</strain>
    </source>
</reference>
<keyword evidence="1" id="KW-1133">Transmembrane helix</keyword>
<protein>
    <submittedName>
        <fullName evidence="2">Uncharacterized protein</fullName>
    </submittedName>
</protein>
<evidence type="ECO:0000313" key="3">
    <source>
        <dbReference type="Proteomes" id="UP000619260"/>
    </source>
</evidence>
<proteinExistence type="predicted"/>
<feature type="transmembrane region" description="Helical" evidence="1">
    <location>
        <begin position="41"/>
        <end position="64"/>
    </location>
</feature>
<dbReference type="Proteomes" id="UP000619260">
    <property type="component" value="Unassembled WGS sequence"/>
</dbReference>
<name>A0A8J3YRY1_9ACTN</name>
<organism evidence="2 3">
    <name type="scientific">Virgisporangium aliadipatigenens</name>
    <dbReference type="NCBI Taxonomy" id="741659"/>
    <lineage>
        <taxon>Bacteria</taxon>
        <taxon>Bacillati</taxon>
        <taxon>Actinomycetota</taxon>
        <taxon>Actinomycetes</taxon>
        <taxon>Micromonosporales</taxon>
        <taxon>Micromonosporaceae</taxon>
        <taxon>Virgisporangium</taxon>
    </lineage>
</organism>
<keyword evidence="1" id="KW-0472">Membrane</keyword>